<name>A0ABS4DKY0_9GAMM</name>
<evidence type="ECO:0000313" key="3">
    <source>
        <dbReference type="Proteomes" id="UP000823790"/>
    </source>
</evidence>
<sequence length="122" mass="13949">MYIAYNKTLQKLARWAWVALVALGFAIVLAVWLSFHLEDQSVDKFYSQYRIHIVAADVLLFVYGLISLYLMLRSTVVLLGTEGVDMNLRRRALVGVWVIPFVSVTFFLCFGLKILIDGDKET</sequence>
<keyword evidence="1" id="KW-0812">Transmembrane</keyword>
<dbReference type="Proteomes" id="UP000823790">
    <property type="component" value="Unassembled WGS sequence"/>
</dbReference>
<keyword evidence="3" id="KW-1185">Reference proteome</keyword>
<keyword evidence="1" id="KW-0472">Membrane</keyword>
<protein>
    <submittedName>
        <fullName evidence="2">Uncharacterized protein</fullName>
    </submittedName>
</protein>
<keyword evidence="1" id="KW-1133">Transmembrane helix</keyword>
<dbReference type="EMBL" id="JAGJRS010000012">
    <property type="protein sequence ID" value="MBP1473699.1"/>
    <property type="molecule type" value="Genomic_DNA"/>
</dbReference>
<feature type="transmembrane region" description="Helical" evidence="1">
    <location>
        <begin position="12"/>
        <end position="33"/>
    </location>
</feature>
<organism evidence="2 3">
    <name type="scientific">Frateuria flava</name>
    <dbReference type="NCBI Taxonomy" id="2821489"/>
    <lineage>
        <taxon>Bacteria</taxon>
        <taxon>Pseudomonadati</taxon>
        <taxon>Pseudomonadota</taxon>
        <taxon>Gammaproteobacteria</taxon>
        <taxon>Lysobacterales</taxon>
        <taxon>Rhodanobacteraceae</taxon>
        <taxon>Frateuria</taxon>
    </lineage>
</organism>
<gene>
    <name evidence="2" type="ORF">J7I44_05270</name>
</gene>
<dbReference type="RefSeq" id="WP_209616926.1">
    <property type="nucleotide sequence ID" value="NZ_JAGJRS010000012.1"/>
</dbReference>
<accession>A0ABS4DKY0</accession>
<feature type="transmembrane region" description="Helical" evidence="1">
    <location>
        <begin position="53"/>
        <end position="72"/>
    </location>
</feature>
<evidence type="ECO:0000256" key="1">
    <source>
        <dbReference type="SAM" id="Phobius"/>
    </source>
</evidence>
<feature type="transmembrane region" description="Helical" evidence="1">
    <location>
        <begin position="93"/>
        <end position="116"/>
    </location>
</feature>
<proteinExistence type="predicted"/>
<comment type="caution">
    <text evidence="2">The sequence shown here is derived from an EMBL/GenBank/DDBJ whole genome shotgun (WGS) entry which is preliminary data.</text>
</comment>
<reference evidence="2 3" key="1">
    <citation type="submission" date="2021-04" db="EMBL/GenBank/DDBJ databases">
        <authorList>
            <person name="Huq M.A."/>
        </authorList>
    </citation>
    <scope>NUCLEOTIDE SEQUENCE [LARGE SCALE GENOMIC DNA]</scope>
    <source>
        <strain evidence="2 3">MAH-13</strain>
    </source>
</reference>
<evidence type="ECO:0000313" key="2">
    <source>
        <dbReference type="EMBL" id="MBP1473699.1"/>
    </source>
</evidence>